<sequence>MPWKWDWTNAFHVVEAYKSTLTGRIVIYNKPNWGSWNHNTDGSFTGVKARQEDEEYSEINMDT</sequence>
<organism evidence="1 2">
    <name type="scientific">Solanum commersonii</name>
    <name type="common">Commerson's wild potato</name>
    <name type="synonym">Commerson's nightshade</name>
    <dbReference type="NCBI Taxonomy" id="4109"/>
    <lineage>
        <taxon>Eukaryota</taxon>
        <taxon>Viridiplantae</taxon>
        <taxon>Streptophyta</taxon>
        <taxon>Embryophyta</taxon>
        <taxon>Tracheophyta</taxon>
        <taxon>Spermatophyta</taxon>
        <taxon>Magnoliopsida</taxon>
        <taxon>eudicotyledons</taxon>
        <taxon>Gunneridae</taxon>
        <taxon>Pentapetalae</taxon>
        <taxon>asterids</taxon>
        <taxon>lamiids</taxon>
        <taxon>Solanales</taxon>
        <taxon>Solanaceae</taxon>
        <taxon>Solanoideae</taxon>
        <taxon>Solaneae</taxon>
        <taxon>Solanum</taxon>
    </lineage>
</organism>
<dbReference type="EMBL" id="JACXVP010000002">
    <property type="protein sequence ID" value="KAG5627965.1"/>
    <property type="molecule type" value="Genomic_DNA"/>
</dbReference>
<name>A0A9J6ATR3_SOLCO</name>
<protein>
    <submittedName>
        <fullName evidence="1">Uncharacterized protein</fullName>
    </submittedName>
</protein>
<evidence type="ECO:0000313" key="1">
    <source>
        <dbReference type="EMBL" id="KAG5627965.1"/>
    </source>
</evidence>
<keyword evidence="2" id="KW-1185">Reference proteome</keyword>
<dbReference type="AlphaFoldDB" id="A0A9J6ATR3"/>
<dbReference type="Proteomes" id="UP000824120">
    <property type="component" value="Chromosome 2"/>
</dbReference>
<proteinExistence type="predicted"/>
<gene>
    <name evidence="1" type="ORF">H5410_013183</name>
</gene>
<comment type="caution">
    <text evidence="1">The sequence shown here is derived from an EMBL/GenBank/DDBJ whole genome shotgun (WGS) entry which is preliminary data.</text>
</comment>
<reference evidence="1 2" key="1">
    <citation type="submission" date="2020-09" db="EMBL/GenBank/DDBJ databases">
        <title>De no assembly of potato wild relative species, Solanum commersonii.</title>
        <authorList>
            <person name="Cho K."/>
        </authorList>
    </citation>
    <scope>NUCLEOTIDE SEQUENCE [LARGE SCALE GENOMIC DNA]</scope>
    <source>
        <strain evidence="1">LZ3.2</strain>
        <tissue evidence="1">Leaf</tissue>
    </source>
</reference>
<evidence type="ECO:0000313" key="2">
    <source>
        <dbReference type="Proteomes" id="UP000824120"/>
    </source>
</evidence>
<accession>A0A9J6ATR3</accession>